<keyword evidence="6" id="KW-1185">Reference proteome</keyword>
<evidence type="ECO:0000256" key="4">
    <source>
        <dbReference type="RuleBase" id="RU362030"/>
    </source>
</evidence>
<proteinExistence type="inferred from homology"/>
<gene>
    <name evidence="5" type="ORF">GN331_12400</name>
</gene>
<evidence type="ECO:0000313" key="5">
    <source>
        <dbReference type="EMBL" id="MUV15006.1"/>
    </source>
</evidence>
<comment type="caution">
    <text evidence="5">The sequence shown here is derived from an EMBL/GenBank/DDBJ whole genome shotgun (WGS) entry which is preliminary data.</text>
</comment>
<dbReference type="Gene3D" id="3.40.50.150">
    <property type="entry name" value="Vaccinia Virus protein VP39"/>
    <property type="match status" value="1"/>
</dbReference>
<evidence type="ECO:0000256" key="3">
    <source>
        <dbReference type="ARBA" id="ARBA00022679"/>
    </source>
</evidence>
<dbReference type="InterPro" id="IPR011610">
    <property type="entry name" value="SAM_mthyl_Trfase_ML2640-like"/>
</dbReference>
<dbReference type="GO" id="GO:0008168">
    <property type="term" value="F:methyltransferase activity"/>
    <property type="evidence" value="ECO:0007669"/>
    <property type="project" value="UniProtKB-UniRule"/>
</dbReference>
<dbReference type="PANTHER" id="PTHR43619">
    <property type="entry name" value="S-ADENOSYL-L-METHIONINE-DEPENDENT METHYLTRANSFERASE YKTD-RELATED"/>
    <property type="match status" value="1"/>
</dbReference>
<name>A0A7C9M4F8_9GAMM</name>
<dbReference type="EMBL" id="WOXT01000004">
    <property type="protein sequence ID" value="MUV15006.1"/>
    <property type="molecule type" value="Genomic_DNA"/>
</dbReference>
<dbReference type="Proteomes" id="UP000479692">
    <property type="component" value="Unassembled WGS sequence"/>
</dbReference>
<dbReference type="EC" id="2.1.1.-" evidence="4"/>
<comment type="function">
    <text evidence="4">Exhibits S-adenosyl-L-methionine-dependent methyltransferase activity.</text>
</comment>
<keyword evidence="2 4" id="KW-0489">Methyltransferase</keyword>
<evidence type="ECO:0000256" key="2">
    <source>
        <dbReference type="ARBA" id="ARBA00022603"/>
    </source>
</evidence>
<dbReference type="GO" id="GO:0032259">
    <property type="term" value="P:methylation"/>
    <property type="evidence" value="ECO:0007669"/>
    <property type="project" value="UniProtKB-KW"/>
</dbReference>
<evidence type="ECO:0000256" key="1">
    <source>
        <dbReference type="ARBA" id="ARBA00008138"/>
    </source>
</evidence>
<dbReference type="InterPro" id="IPR007213">
    <property type="entry name" value="Ppm1/Ppm2/Tcmp"/>
</dbReference>
<sequence length="285" mass="32092">MVDTNPIRNVSDTALWVATYRAMESERSDALFNDPYARRLGGARGQAIVEALPSGSETSWPLVVRTCVMDDIVQRLVRAGAKTVLNLAAGLDARPYRLNLPADLRWLHVDMPEMVDYFRTGMAGETPKCRLEFIPADLRDADTRRAVFAKAAEEGPVFAITEGLLIYLEASDVAALARDLHDVAHARWWLMDLASPRLLKMLEKRWSPTLKSGNAPFRFGPAEGTAFFANAGWRESEWHPTWTDAMRLNRKPRGANFWNFLLNISPRKHREANLRMSGIALLESN</sequence>
<dbReference type="NCBIfam" id="TIGR00027">
    <property type="entry name" value="mthyl_TIGR00027"/>
    <property type="match status" value="1"/>
</dbReference>
<dbReference type="RefSeq" id="WP_156642578.1">
    <property type="nucleotide sequence ID" value="NZ_WOXT01000004.1"/>
</dbReference>
<accession>A0A7C9M4F8</accession>
<keyword evidence="4" id="KW-0949">S-adenosyl-L-methionine</keyword>
<comment type="similarity">
    <text evidence="1 4">Belongs to the UPF0677 family.</text>
</comment>
<keyword evidence="3 5" id="KW-0808">Transferase</keyword>
<organism evidence="5 6">
    <name type="scientific">Noviluteimonas gilva</name>
    <dbReference type="NCBI Taxonomy" id="2682097"/>
    <lineage>
        <taxon>Bacteria</taxon>
        <taxon>Pseudomonadati</taxon>
        <taxon>Pseudomonadota</taxon>
        <taxon>Gammaproteobacteria</taxon>
        <taxon>Lysobacterales</taxon>
        <taxon>Lysobacteraceae</taxon>
        <taxon>Noviluteimonas</taxon>
    </lineage>
</organism>
<dbReference type="AlphaFoldDB" id="A0A7C9M4F8"/>
<dbReference type="SUPFAM" id="SSF53335">
    <property type="entry name" value="S-adenosyl-L-methionine-dependent methyltransferases"/>
    <property type="match status" value="1"/>
</dbReference>
<reference evidence="5 6" key="1">
    <citation type="submission" date="2019-12" db="EMBL/GenBank/DDBJ databases">
        <authorList>
            <person name="Xu J."/>
        </authorList>
    </citation>
    <scope>NUCLEOTIDE SEQUENCE [LARGE SCALE GENOMIC DNA]</scope>
    <source>
        <strain evidence="5 6">HX-5-24</strain>
    </source>
</reference>
<evidence type="ECO:0000313" key="6">
    <source>
        <dbReference type="Proteomes" id="UP000479692"/>
    </source>
</evidence>
<dbReference type="InterPro" id="IPR029063">
    <property type="entry name" value="SAM-dependent_MTases_sf"/>
</dbReference>
<dbReference type="Pfam" id="PF04072">
    <property type="entry name" value="LCM"/>
    <property type="match status" value="1"/>
</dbReference>
<protein>
    <recommendedName>
        <fullName evidence="4">S-adenosyl-L-methionine-dependent methyltransferase</fullName>
        <ecNumber evidence="4">2.1.1.-</ecNumber>
    </recommendedName>
</protein>
<dbReference type="PANTHER" id="PTHR43619:SF2">
    <property type="entry name" value="S-ADENOSYL-L-METHIONINE-DEPENDENT METHYLTRANSFERASES SUPERFAMILY PROTEIN"/>
    <property type="match status" value="1"/>
</dbReference>